<evidence type="ECO:0000313" key="2">
    <source>
        <dbReference type="EMBL" id="KAK0322080.1"/>
    </source>
</evidence>
<name>A0AAN6FRP9_9PEZI</name>
<dbReference type="PANTHER" id="PTHR44013:SF1">
    <property type="entry name" value="ZINC-TYPE ALCOHOL DEHYDROGENASE-LIKE PROTEIN C16A3.02C"/>
    <property type="match status" value="1"/>
</dbReference>
<dbReference type="GO" id="GO:0008270">
    <property type="term" value="F:zinc ion binding"/>
    <property type="evidence" value="ECO:0007669"/>
    <property type="project" value="InterPro"/>
</dbReference>
<comment type="caution">
    <text evidence="2">The sequence shown here is derived from an EMBL/GenBank/DDBJ whole genome shotgun (WGS) entry which is preliminary data.</text>
</comment>
<dbReference type="SMART" id="SM00829">
    <property type="entry name" value="PKS_ER"/>
    <property type="match status" value="1"/>
</dbReference>
<dbReference type="CDD" id="cd08267">
    <property type="entry name" value="MDR1"/>
    <property type="match status" value="1"/>
</dbReference>
<dbReference type="InterPro" id="IPR011032">
    <property type="entry name" value="GroES-like_sf"/>
</dbReference>
<dbReference type="InterPro" id="IPR052733">
    <property type="entry name" value="Chloroplast_QOR"/>
</dbReference>
<protein>
    <recommendedName>
        <fullName evidence="1">Enoyl reductase (ER) domain-containing protein</fullName>
    </recommendedName>
</protein>
<dbReference type="AlphaFoldDB" id="A0AAN6FRP9"/>
<dbReference type="InterPro" id="IPR013154">
    <property type="entry name" value="ADH-like_N"/>
</dbReference>
<evidence type="ECO:0000313" key="3">
    <source>
        <dbReference type="Proteomes" id="UP001168146"/>
    </source>
</evidence>
<dbReference type="GO" id="GO:0016491">
    <property type="term" value="F:oxidoreductase activity"/>
    <property type="evidence" value="ECO:0007669"/>
    <property type="project" value="InterPro"/>
</dbReference>
<dbReference type="InterPro" id="IPR002364">
    <property type="entry name" value="Quin_OxRdtase/zeta-crystal_CS"/>
</dbReference>
<dbReference type="EMBL" id="JASUXU010000018">
    <property type="protein sequence ID" value="KAK0322080.1"/>
    <property type="molecule type" value="Genomic_DNA"/>
</dbReference>
<dbReference type="InterPro" id="IPR020843">
    <property type="entry name" value="ER"/>
</dbReference>
<dbReference type="Pfam" id="PF13602">
    <property type="entry name" value="ADH_zinc_N_2"/>
    <property type="match status" value="1"/>
</dbReference>
<dbReference type="PROSITE" id="PS01162">
    <property type="entry name" value="QOR_ZETA_CRYSTAL"/>
    <property type="match status" value="1"/>
</dbReference>
<dbReference type="Pfam" id="PF08240">
    <property type="entry name" value="ADH_N"/>
    <property type="match status" value="1"/>
</dbReference>
<gene>
    <name evidence="2" type="ORF">LTR82_007054</name>
</gene>
<dbReference type="PANTHER" id="PTHR44013">
    <property type="entry name" value="ZINC-TYPE ALCOHOL DEHYDROGENASE-LIKE PROTEIN C16A3.02C"/>
    <property type="match status" value="1"/>
</dbReference>
<dbReference type="SUPFAM" id="SSF51735">
    <property type="entry name" value="NAD(P)-binding Rossmann-fold domains"/>
    <property type="match status" value="1"/>
</dbReference>
<organism evidence="2 3">
    <name type="scientific">Friedmanniomyces endolithicus</name>
    <dbReference type="NCBI Taxonomy" id="329885"/>
    <lineage>
        <taxon>Eukaryota</taxon>
        <taxon>Fungi</taxon>
        <taxon>Dikarya</taxon>
        <taxon>Ascomycota</taxon>
        <taxon>Pezizomycotina</taxon>
        <taxon>Dothideomycetes</taxon>
        <taxon>Dothideomycetidae</taxon>
        <taxon>Mycosphaerellales</taxon>
        <taxon>Teratosphaeriaceae</taxon>
        <taxon>Friedmanniomyces</taxon>
    </lineage>
</organism>
<dbReference type="Gene3D" id="3.90.180.10">
    <property type="entry name" value="Medium-chain alcohol dehydrogenases, catalytic domain"/>
    <property type="match status" value="1"/>
</dbReference>
<evidence type="ECO:0000259" key="1">
    <source>
        <dbReference type="SMART" id="SM00829"/>
    </source>
</evidence>
<dbReference type="SUPFAM" id="SSF50129">
    <property type="entry name" value="GroES-like"/>
    <property type="match status" value="1"/>
</dbReference>
<sequence length="359" mass="38145">MCPSRVLAARPSIPVIFTMPPSTMLAWQYTNTKGGLLANLHLNTVSLPDPKPTQHLVQVLHAALNPVDYKLAEVAFISRFAIPKPATPGIDFVGRMVAPAAGSNLKPGQMVFGFANPSPLAAGALREYAVVETAGVVAAPEGVEARALAAAAVGASTAYQSIVPYVKPGDHVLINGGSGGVGVYSIQVAKAAGCEVTAICSTSNVELCRSLGADHVIDYRKQDVLETLKEGGQQFAHVVDNVGSQWDLVWRSHEYTKPGASIAYLGVAPTFDFAWNLLKVHAWPSALGGARRKFANLSVVPVNSELEQLGAWMKDGRIKPVFDSVWPMDKVPEAFRKLKTGRAKGKVVIDVASDSKSPE</sequence>
<dbReference type="Gene3D" id="3.40.50.720">
    <property type="entry name" value="NAD(P)-binding Rossmann-like Domain"/>
    <property type="match status" value="1"/>
</dbReference>
<accession>A0AAN6FRP9</accession>
<reference evidence="2" key="1">
    <citation type="submission" date="2021-12" db="EMBL/GenBank/DDBJ databases">
        <title>Black yeast isolated from Biological Soil Crust.</title>
        <authorList>
            <person name="Kurbessoian T."/>
        </authorList>
    </citation>
    <scope>NUCLEOTIDE SEQUENCE</scope>
    <source>
        <strain evidence="2">CCFEE 5208</strain>
    </source>
</reference>
<proteinExistence type="predicted"/>
<dbReference type="Proteomes" id="UP001168146">
    <property type="component" value="Unassembled WGS sequence"/>
</dbReference>
<feature type="domain" description="Enoyl reductase (ER)" evidence="1">
    <location>
        <begin position="35"/>
        <end position="349"/>
    </location>
</feature>
<dbReference type="InterPro" id="IPR036291">
    <property type="entry name" value="NAD(P)-bd_dom_sf"/>
</dbReference>